<feature type="domain" description="UvrD-like helicase ATP-binding" evidence="15">
    <location>
        <begin position="1"/>
        <end position="410"/>
    </location>
</feature>
<comment type="caution">
    <text evidence="17">The sequence shown here is derived from an EMBL/GenBank/DDBJ whole genome shotgun (WGS) entry which is preliminary data.</text>
</comment>
<evidence type="ECO:0000256" key="7">
    <source>
        <dbReference type="ARBA" id="ARBA00022840"/>
    </source>
</evidence>
<keyword evidence="9" id="KW-0234">DNA repair</keyword>
<comment type="catalytic activity">
    <reaction evidence="11">
        <text>Couples ATP hydrolysis with the unwinding of duplex DNA by translocating in the 3'-5' direction.</text>
        <dbReference type="EC" id="5.6.2.4"/>
    </reaction>
</comment>
<evidence type="ECO:0000256" key="4">
    <source>
        <dbReference type="ARBA" id="ARBA00022801"/>
    </source>
</evidence>
<dbReference type="PROSITE" id="PS51217">
    <property type="entry name" value="UVRD_HELICASE_CTER"/>
    <property type="match status" value="1"/>
</dbReference>
<evidence type="ECO:0000313" key="17">
    <source>
        <dbReference type="EMBL" id="MCX2564738.1"/>
    </source>
</evidence>
<evidence type="ECO:0000256" key="13">
    <source>
        <dbReference type="ARBA" id="ARBA00048988"/>
    </source>
</evidence>
<evidence type="ECO:0000256" key="14">
    <source>
        <dbReference type="PROSITE-ProRule" id="PRU00560"/>
    </source>
</evidence>
<feature type="domain" description="UvrD-like helicase C-terminal" evidence="16">
    <location>
        <begin position="411"/>
        <end position="691"/>
    </location>
</feature>
<dbReference type="Gene3D" id="3.40.50.300">
    <property type="entry name" value="P-loop containing nucleotide triphosphate hydrolases"/>
    <property type="match status" value="4"/>
</dbReference>
<evidence type="ECO:0000256" key="9">
    <source>
        <dbReference type="ARBA" id="ARBA00023204"/>
    </source>
</evidence>
<protein>
    <recommendedName>
        <fullName evidence="12">DNA 3'-5' helicase</fullName>
        <ecNumber evidence="12">5.6.2.4</ecNumber>
    </recommendedName>
</protein>
<keyword evidence="6" id="KW-0269">Exonuclease</keyword>
<evidence type="ECO:0000256" key="6">
    <source>
        <dbReference type="ARBA" id="ARBA00022839"/>
    </source>
</evidence>
<keyword evidence="7 14" id="KW-0067">ATP-binding</keyword>
<keyword evidence="2 14" id="KW-0547">Nucleotide-binding</keyword>
<dbReference type="InterPro" id="IPR000212">
    <property type="entry name" value="DNA_helicase_UvrD/REP"/>
</dbReference>
<proteinExistence type="predicted"/>
<dbReference type="EMBL" id="JAPIUZ010000011">
    <property type="protein sequence ID" value="MCX2564738.1"/>
    <property type="molecule type" value="Genomic_DNA"/>
</dbReference>
<keyword evidence="8" id="KW-0238">DNA-binding</keyword>
<keyword evidence="18" id="KW-1185">Reference proteome</keyword>
<reference evidence="17 18" key="1">
    <citation type="submission" date="2022-11" db="EMBL/GenBank/DDBJ databases">
        <title>Genome sequencing of Acetobacter type strain.</title>
        <authorList>
            <person name="Heo J."/>
            <person name="Lee D."/>
            <person name="Han B.-H."/>
            <person name="Hong S.-B."/>
            <person name="Kwon S.-W."/>
        </authorList>
    </citation>
    <scope>NUCLEOTIDE SEQUENCE [LARGE SCALE GENOMIC DNA]</scope>
    <source>
        <strain evidence="17 18">KACC 21253</strain>
    </source>
</reference>
<dbReference type="Proteomes" id="UP001301152">
    <property type="component" value="Unassembled WGS sequence"/>
</dbReference>
<sequence>MAGTIQVVTAAAGAGKTTRIVDNIAVDVATRPPEEVVATTFTIRAADELVQRARTALFGQGRVDLAGRLLGARFGTVNAVCAQIVEEFALELGRSTATHVIAGTQETLIFAIAADGAIGTHAAILNELAEAFGHDDPQPPGREPPDWRKTVRSILTLARANGLSADALAASAERSVASYLELFTPPAADAAPLDAALAAALAEAISHAPATPSASAVRGGIDRVRAAHIRTSRGEVLTWSVWAGLCKVRCAPTKDGQDYNRALQSVAAAAGRHVEHPRLRADGVRFIREIFSCAAQALRAYEAHKAERGLVDFTDQEVLALQVLSDPELAGRLQERISRVFVDEFQDSSPLQLAVFTALAEIADASTWVGDPKQAIYAFRGADTELTQAAFAGAAAAAEGDVLSVSWRSRPDIVRLANAAFGPAFERMGLPPERHAFSRAARSDVGFDKEALAYWPLIGKAEEQAAGLARGVRRALDDASTWTVKEPTGVFRPLRVGDIAVLCRTNTDVRRFAAALSREGLPVAVERQGLARTPHVELALAAYRWIADPSDRLALAEMARFFGDDPESDAWLHAAAEEGEEHLLAEVPIASALTALRSDILALTPAEALDEILALPQVIAKVEGWGDYAIRLDDLEALRGFARTYEAECLSSGAPATPSGFLLALKAADPERPPSLAADAIQVMTYHGAKGLEWPMVVLASLSWDPKVRLFEPAAEVDGELDWRRPLANRWIRYWPWPYGLSGSGSDLEVSAVGSVMGQAAWRRAVQEDTRLLYVGVTRARDYLVFAPPAKGTLNWLKVLDAPDGPPRLTFPPEGDNLIHVGDETFVADVQPLVAGDDAADRAIQQTFVRPAAPERPAAAPLHLRPSAAQGEAGWRIVETLDLGPRLQLDGVSDMASLGEAVHAILAYDNPGRTLAVREADAQAILDRWGVAGFSVRNALEASDRIHGALNQRWPTAQRRSEVPVTATLGEQLANGRIDLLIETAEGFAIIDHKSFPGSPDQWADRAIHYAPQLAVYAEAVRVATGRPCEELFIHMPIVGALLRVARSANDEGSP</sequence>
<evidence type="ECO:0000256" key="1">
    <source>
        <dbReference type="ARBA" id="ARBA00022722"/>
    </source>
</evidence>
<dbReference type="Pfam" id="PF13361">
    <property type="entry name" value="UvrD_C"/>
    <property type="match status" value="1"/>
</dbReference>
<dbReference type="Pfam" id="PF12705">
    <property type="entry name" value="PDDEXK_1"/>
    <property type="match status" value="1"/>
</dbReference>
<dbReference type="InterPro" id="IPR014016">
    <property type="entry name" value="UvrD-like_ATP-bd"/>
</dbReference>
<keyword evidence="5 14" id="KW-0347">Helicase</keyword>
<dbReference type="InterPro" id="IPR027417">
    <property type="entry name" value="P-loop_NTPase"/>
</dbReference>
<accession>A0ABT3QHG7</accession>
<evidence type="ECO:0000256" key="3">
    <source>
        <dbReference type="ARBA" id="ARBA00022763"/>
    </source>
</evidence>
<keyword evidence="1" id="KW-0540">Nuclease</keyword>
<evidence type="ECO:0000259" key="15">
    <source>
        <dbReference type="PROSITE" id="PS51198"/>
    </source>
</evidence>
<dbReference type="InterPro" id="IPR014017">
    <property type="entry name" value="DNA_helicase_UvrD-like_C"/>
</dbReference>
<dbReference type="InterPro" id="IPR011604">
    <property type="entry name" value="PDDEXK-like_dom_sf"/>
</dbReference>
<dbReference type="PANTHER" id="PTHR11070">
    <property type="entry name" value="UVRD / RECB / PCRA DNA HELICASE FAMILY MEMBER"/>
    <property type="match status" value="1"/>
</dbReference>
<evidence type="ECO:0000256" key="12">
    <source>
        <dbReference type="ARBA" id="ARBA00034808"/>
    </source>
</evidence>
<dbReference type="EC" id="5.6.2.4" evidence="12"/>
<evidence type="ECO:0000256" key="2">
    <source>
        <dbReference type="ARBA" id="ARBA00022741"/>
    </source>
</evidence>
<dbReference type="PROSITE" id="PS51198">
    <property type="entry name" value="UVRD_HELICASE_ATP_BIND"/>
    <property type="match status" value="1"/>
</dbReference>
<dbReference type="Pfam" id="PF00580">
    <property type="entry name" value="UvrD-helicase"/>
    <property type="match status" value="1"/>
</dbReference>
<keyword evidence="4 14" id="KW-0378">Hydrolase</keyword>
<dbReference type="RefSeq" id="WP_173560349.1">
    <property type="nucleotide sequence ID" value="NZ_JAPIUZ010000011.1"/>
</dbReference>
<comment type="catalytic activity">
    <reaction evidence="13">
        <text>ATP + H2O = ADP + phosphate + H(+)</text>
        <dbReference type="Rhea" id="RHEA:13065"/>
        <dbReference type="ChEBI" id="CHEBI:15377"/>
        <dbReference type="ChEBI" id="CHEBI:15378"/>
        <dbReference type="ChEBI" id="CHEBI:30616"/>
        <dbReference type="ChEBI" id="CHEBI:43474"/>
        <dbReference type="ChEBI" id="CHEBI:456216"/>
        <dbReference type="EC" id="5.6.2.4"/>
    </reaction>
</comment>
<keyword evidence="3" id="KW-0227">DNA damage</keyword>
<evidence type="ECO:0000256" key="8">
    <source>
        <dbReference type="ARBA" id="ARBA00023125"/>
    </source>
</evidence>
<dbReference type="PANTHER" id="PTHR11070:SF55">
    <property type="entry name" value="DNA 3'-5' HELICASE"/>
    <property type="match status" value="1"/>
</dbReference>
<dbReference type="InterPro" id="IPR038726">
    <property type="entry name" value="PDDEXK_AddAB-type"/>
</dbReference>
<organism evidence="17 18">
    <name type="scientific">Acetobacter thailandicus</name>
    <dbReference type="NCBI Taxonomy" id="1502842"/>
    <lineage>
        <taxon>Bacteria</taxon>
        <taxon>Pseudomonadati</taxon>
        <taxon>Pseudomonadota</taxon>
        <taxon>Alphaproteobacteria</taxon>
        <taxon>Acetobacterales</taxon>
        <taxon>Acetobacteraceae</taxon>
        <taxon>Acetobacter</taxon>
    </lineage>
</organism>
<feature type="binding site" evidence="14">
    <location>
        <begin position="10"/>
        <end position="17"/>
    </location>
    <ligand>
        <name>ATP</name>
        <dbReference type="ChEBI" id="CHEBI:30616"/>
    </ligand>
</feature>
<evidence type="ECO:0000256" key="10">
    <source>
        <dbReference type="ARBA" id="ARBA00023235"/>
    </source>
</evidence>
<gene>
    <name evidence="17" type="ORF">OQ497_12400</name>
</gene>
<name>A0ABT3QHG7_9PROT</name>
<keyword evidence="10" id="KW-0413">Isomerase</keyword>
<dbReference type="Gene3D" id="3.90.320.10">
    <property type="match status" value="1"/>
</dbReference>
<evidence type="ECO:0000259" key="16">
    <source>
        <dbReference type="PROSITE" id="PS51217"/>
    </source>
</evidence>
<evidence type="ECO:0000256" key="11">
    <source>
        <dbReference type="ARBA" id="ARBA00034617"/>
    </source>
</evidence>
<evidence type="ECO:0000313" key="18">
    <source>
        <dbReference type="Proteomes" id="UP001301152"/>
    </source>
</evidence>
<dbReference type="SUPFAM" id="SSF52540">
    <property type="entry name" value="P-loop containing nucleoside triphosphate hydrolases"/>
    <property type="match status" value="1"/>
</dbReference>
<evidence type="ECO:0000256" key="5">
    <source>
        <dbReference type="ARBA" id="ARBA00022806"/>
    </source>
</evidence>